<evidence type="ECO:0000313" key="1">
    <source>
        <dbReference type="EMBL" id="KAJ9113874.1"/>
    </source>
</evidence>
<name>A0ACC2WQ21_9TREE</name>
<protein>
    <submittedName>
        <fullName evidence="1">Uncharacterized protein</fullName>
    </submittedName>
</protein>
<keyword evidence="2" id="KW-1185">Reference proteome</keyword>
<accession>A0ACC2WQ21</accession>
<organism evidence="1 2">
    <name type="scientific">Naganishia cerealis</name>
    <dbReference type="NCBI Taxonomy" id="610337"/>
    <lineage>
        <taxon>Eukaryota</taxon>
        <taxon>Fungi</taxon>
        <taxon>Dikarya</taxon>
        <taxon>Basidiomycota</taxon>
        <taxon>Agaricomycotina</taxon>
        <taxon>Tremellomycetes</taxon>
        <taxon>Filobasidiales</taxon>
        <taxon>Filobasidiaceae</taxon>
        <taxon>Naganishia</taxon>
    </lineage>
</organism>
<reference evidence="1" key="1">
    <citation type="submission" date="2023-04" db="EMBL/GenBank/DDBJ databases">
        <title>Draft Genome sequencing of Naganishia species isolated from polar environments using Oxford Nanopore Technology.</title>
        <authorList>
            <person name="Leo P."/>
            <person name="Venkateswaran K."/>
        </authorList>
    </citation>
    <scope>NUCLEOTIDE SEQUENCE</scope>
    <source>
        <strain evidence="1">MNA-CCFEE 5261</strain>
    </source>
</reference>
<comment type="caution">
    <text evidence="1">The sequence shown here is derived from an EMBL/GenBank/DDBJ whole genome shotgun (WGS) entry which is preliminary data.</text>
</comment>
<evidence type="ECO:0000313" key="2">
    <source>
        <dbReference type="Proteomes" id="UP001241377"/>
    </source>
</evidence>
<dbReference type="EMBL" id="JASBWR010000001">
    <property type="protein sequence ID" value="KAJ9113874.1"/>
    <property type="molecule type" value="Genomic_DNA"/>
</dbReference>
<dbReference type="Proteomes" id="UP001241377">
    <property type="component" value="Unassembled WGS sequence"/>
</dbReference>
<sequence>MSPAKPLILVCVPLWPTPDDVLPFFKARLAGKDLPPQKPRHSVDVQDAKLPYEVRYYPTPNEAGEGNAPTKEEWERCQVLVCLQIPEPSRQRRYQTSVSCSSPLPVWDMSNRQLCMFRKLPQYPVFAHILTSCFAVDWEKSYRSIPDDSELIVCSASGIHVVPISEHVIATTMALYHNFPKFILSGAQDPPRWIKMPELGNGGFVKWYTTTDRHSLAEFYGAADVLVNSLPSTEETRGFVAEQAFRDMRDDAVFVNIGRGDTVDQDVMIQALEAGLKFSTGSGSDDGKPSDKGNLRISAASLDVTSPEPLPPTNKLWRLPNVLLTPHMSGGSELYWYRVTDLASINVRRVLKDGLGGLNAVRGRGED</sequence>
<gene>
    <name evidence="1" type="ORF">QFC19_000067</name>
</gene>
<proteinExistence type="predicted"/>